<dbReference type="Proteomes" id="UP001329825">
    <property type="component" value="Chromosome 1"/>
</dbReference>
<evidence type="ECO:0000313" key="3">
    <source>
        <dbReference type="Proteomes" id="UP001329825"/>
    </source>
</evidence>
<name>A0ABZ1CQN8_9TREE</name>
<feature type="compositionally biased region" description="Low complexity" evidence="1">
    <location>
        <begin position="36"/>
        <end position="49"/>
    </location>
</feature>
<feature type="compositionally biased region" description="Polar residues" evidence="1">
    <location>
        <begin position="231"/>
        <end position="258"/>
    </location>
</feature>
<evidence type="ECO:0000256" key="1">
    <source>
        <dbReference type="SAM" id="MobiDB-lite"/>
    </source>
</evidence>
<feature type="compositionally biased region" description="Polar residues" evidence="1">
    <location>
        <begin position="203"/>
        <end position="223"/>
    </location>
</feature>
<reference evidence="2 3" key="1">
    <citation type="submission" date="2024-01" db="EMBL/GenBank/DDBJ databases">
        <title>Comparative genomics of Cryptococcus and Kwoniella reveals pathogenesis evolution and contrasting modes of karyotype evolution via chromosome fusion or intercentromeric recombination.</title>
        <authorList>
            <person name="Coelho M.A."/>
            <person name="David-Palma M."/>
            <person name="Shea T."/>
            <person name="Bowers K."/>
            <person name="McGinley-Smith S."/>
            <person name="Mohammad A.W."/>
            <person name="Gnirke A."/>
            <person name="Yurkov A.M."/>
            <person name="Nowrousian M."/>
            <person name="Sun S."/>
            <person name="Cuomo C.A."/>
            <person name="Heitman J."/>
        </authorList>
    </citation>
    <scope>NUCLEOTIDE SEQUENCE [LARGE SCALE GENOMIC DNA]</scope>
    <source>
        <strain evidence="2">CBS 11374</strain>
    </source>
</reference>
<protein>
    <submittedName>
        <fullName evidence="2">Uncharacterized protein</fullName>
    </submittedName>
</protein>
<sequence>MTTTSDTPLDPLLREPPVPSPSKTAGTKRKTRGSGSTAAIIPPSTTTTRLTRRRSAAQPGNVNGETVEPARGEEENLNGYWGPASNKRSRRVSPTKPSKVGSSSARFYPSTEASDGKESQTGAASVPGIDTEIPMAGIEELAAAATAANDKPLTYIPYYTPMYPVGLSPFRYPCLTPGLPNPSPGDPNNPNFKRFDPHVPLPSLSSMNSSRHPPDSNTSTNIEGNIDPQLANLSAPTQPSQEGQIQEHGNNVMDQATSDSANAAYESISALLSASQSVFPPTLESIDYGQGQ</sequence>
<dbReference type="EMBL" id="CP141881">
    <property type="protein sequence ID" value="WRT63930.1"/>
    <property type="molecule type" value="Genomic_DNA"/>
</dbReference>
<dbReference type="RefSeq" id="XP_062788670.1">
    <property type="nucleotide sequence ID" value="XM_062932619.1"/>
</dbReference>
<accession>A0ABZ1CQN8</accession>
<evidence type="ECO:0000313" key="2">
    <source>
        <dbReference type="EMBL" id="WRT63930.1"/>
    </source>
</evidence>
<feature type="compositionally biased region" description="Low complexity" evidence="1">
    <location>
        <begin position="1"/>
        <end position="11"/>
    </location>
</feature>
<dbReference type="GeneID" id="87952988"/>
<gene>
    <name evidence="2" type="ORF">IL334_000857</name>
</gene>
<feature type="region of interest" description="Disordered" evidence="1">
    <location>
        <begin position="173"/>
        <end position="258"/>
    </location>
</feature>
<organism evidence="2 3">
    <name type="scientific">Kwoniella shivajii</name>
    <dbReference type="NCBI Taxonomy" id="564305"/>
    <lineage>
        <taxon>Eukaryota</taxon>
        <taxon>Fungi</taxon>
        <taxon>Dikarya</taxon>
        <taxon>Basidiomycota</taxon>
        <taxon>Agaricomycotina</taxon>
        <taxon>Tremellomycetes</taxon>
        <taxon>Tremellales</taxon>
        <taxon>Cryptococcaceae</taxon>
        <taxon>Kwoniella</taxon>
    </lineage>
</organism>
<feature type="region of interest" description="Disordered" evidence="1">
    <location>
        <begin position="1"/>
        <end position="128"/>
    </location>
</feature>
<keyword evidence="3" id="KW-1185">Reference proteome</keyword>
<proteinExistence type="predicted"/>
<feature type="region of interest" description="Disordered" evidence="1">
    <location>
        <begin position="273"/>
        <end position="292"/>
    </location>
</feature>